<proteinExistence type="inferred from homology"/>
<comment type="caution">
    <text evidence="5">The sequence shown here is derived from an EMBL/GenBank/DDBJ whole genome shotgun (WGS) entry which is preliminary data.</text>
</comment>
<dbReference type="AlphaFoldDB" id="A0AAV7FFS3"/>
<sequence>MIKINNFLTSLQGCNSMQKLKRIHAQIFVNGCHSDPSIVEKLLNFCSVSVSGNLSYARILFSQIENPRISAWNSIIRGSSQSPYPLEAILLYNRMIQDSHCHPDNYTFSFLLKACFKAKADKKCREAHGSIIRLGYLSDASVSTNLVRCYGGSGLVETAKKLFDEMHEKDLVAWNSMLSCYSQVGLHTEAMEIYGRMRTSNVEPDEFTVVSLLSSCAHLGALRFGIEMHKFAEDNGFIGNVFVGNALIDMYAKCGDLERARQVFSSMKKKDLSTWNSIIVGLGVHGCGAEAIWFFRQMLGLGVRPNAITFIGLLSGCSHQGLVNDGIAYFHMMRSEFWLNPSIKHLGCMVDLFGRAGKFEDAFQFIENTEARDDPVLWRTLLSACRIHRNVVMGEVAMRNLVRLSSQNAGDCVLMSGIYADTGDRQGVSRMRKLIRYQGIKTNPGWSWIEIDGIVHKFVVDDKSHTDIKEIHCKLKEVVHKSRLAGYVEEMSSSIGFQSTEESSEAWIGNSNNYHSEKLAIAFGLTRTPPGTTLRIVKNLRVCRDCHQLTKFISKAFNREIVVRDRVRFHHFNGGVCSCRDFW</sequence>
<dbReference type="Gene3D" id="1.25.40.10">
    <property type="entry name" value="Tetratricopeptide repeat domain"/>
    <property type="match status" value="3"/>
</dbReference>
<keyword evidence="2" id="KW-0677">Repeat</keyword>
<feature type="repeat" description="PPR" evidence="3">
    <location>
        <begin position="240"/>
        <end position="270"/>
    </location>
</feature>
<dbReference type="FunFam" id="1.25.40.10:FF:000470">
    <property type="entry name" value="Pentatricopeptide repeat-containing protein At5g66520"/>
    <property type="match status" value="1"/>
</dbReference>
<dbReference type="EMBL" id="JAINDJ010000002">
    <property type="protein sequence ID" value="KAG9460013.1"/>
    <property type="molecule type" value="Genomic_DNA"/>
</dbReference>
<dbReference type="PROSITE" id="PS51375">
    <property type="entry name" value="PPR"/>
    <property type="match status" value="3"/>
</dbReference>
<gene>
    <name evidence="5" type="ORF">H6P81_004521</name>
</gene>
<dbReference type="Pfam" id="PF14432">
    <property type="entry name" value="DYW_deaminase"/>
    <property type="match status" value="1"/>
</dbReference>
<dbReference type="Proteomes" id="UP000825729">
    <property type="component" value="Unassembled WGS sequence"/>
</dbReference>
<dbReference type="Pfam" id="PF20431">
    <property type="entry name" value="E_motif"/>
    <property type="match status" value="1"/>
</dbReference>
<dbReference type="InterPro" id="IPR046848">
    <property type="entry name" value="E_motif"/>
</dbReference>
<dbReference type="PANTHER" id="PTHR47926">
    <property type="entry name" value="PENTATRICOPEPTIDE REPEAT-CONTAINING PROTEIN"/>
    <property type="match status" value="1"/>
</dbReference>
<dbReference type="GO" id="GO:0003729">
    <property type="term" value="F:mRNA binding"/>
    <property type="evidence" value="ECO:0007669"/>
    <property type="project" value="UniProtKB-ARBA"/>
</dbReference>
<protein>
    <recommendedName>
        <fullName evidence="4">DYW domain-containing protein</fullName>
    </recommendedName>
</protein>
<dbReference type="InterPro" id="IPR002885">
    <property type="entry name" value="PPR_rpt"/>
</dbReference>
<feature type="repeat" description="PPR" evidence="3">
    <location>
        <begin position="271"/>
        <end position="305"/>
    </location>
</feature>
<evidence type="ECO:0000256" key="3">
    <source>
        <dbReference type="PROSITE-ProRule" id="PRU00708"/>
    </source>
</evidence>
<evidence type="ECO:0000256" key="1">
    <source>
        <dbReference type="ARBA" id="ARBA00006643"/>
    </source>
</evidence>
<evidence type="ECO:0000259" key="4">
    <source>
        <dbReference type="Pfam" id="PF14432"/>
    </source>
</evidence>
<dbReference type="Pfam" id="PF13041">
    <property type="entry name" value="PPR_2"/>
    <property type="match status" value="3"/>
</dbReference>
<dbReference type="NCBIfam" id="TIGR00756">
    <property type="entry name" value="PPR"/>
    <property type="match status" value="3"/>
</dbReference>
<keyword evidence="6" id="KW-1185">Reference proteome</keyword>
<dbReference type="InterPro" id="IPR046960">
    <property type="entry name" value="PPR_At4g14850-like_plant"/>
</dbReference>
<dbReference type="PANTHER" id="PTHR47926:SF391">
    <property type="entry name" value="TETRATRICOPEPTIDE-LIKE HELICAL DOMAIN SUPERFAMILY"/>
    <property type="match status" value="1"/>
</dbReference>
<organism evidence="5 6">
    <name type="scientific">Aristolochia fimbriata</name>
    <name type="common">White veined hardy Dutchman's pipe vine</name>
    <dbReference type="NCBI Taxonomy" id="158543"/>
    <lineage>
        <taxon>Eukaryota</taxon>
        <taxon>Viridiplantae</taxon>
        <taxon>Streptophyta</taxon>
        <taxon>Embryophyta</taxon>
        <taxon>Tracheophyta</taxon>
        <taxon>Spermatophyta</taxon>
        <taxon>Magnoliopsida</taxon>
        <taxon>Magnoliidae</taxon>
        <taxon>Piperales</taxon>
        <taxon>Aristolochiaceae</taxon>
        <taxon>Aristolochia</taxon>
    </lineage>
</organism>
<dbReference type="InterPro" id="IPR032867">
    <property type="entry name" value="DYW_dom"/>
</dbReference>
<feature type="domain" description="DYW" evidence="4">
    <location>
        <begin position="514"/>
        <end position="583"/>
    </location>
</feature>
<dbReference type="InterPro" id="IPR011990">
    <property type="entry name" value="TPR-like_helical_dom_sf"/>
</dbReference>
<evidence type="ECO:0000313" key="6">
    <source>
        <dbReference type="Proteomes" id="UP000825729"/>
    </source>
</evidence>
<feature type="repeat" description="PPR" evidence="3">
    <location>
        <begin position="170"/>
        <end position="204"/>
    </location>
</feature>
<reference evidence="5 6" key="1">
    <citation type="submission" date="2021-07" db="EMBL/GenBank/DDBJ databases">
        <title>The Aristolochia fimbriata genome: insights into angiosperm evolution, floral development and chemical biosynthesis.</title>
        <authorList>
            <person name="Jiao Y."/>
        </authorList>
    </citation>
    <scope>NUCLEOTIDE SEQUENCE [LARGE SCALE GENOMIC DNA]</scope>
    <source>
        <strain evidence="5">IBCAS-2021</strain>
        <tissue evidence="5">Leaf</tissue>
    </source>
</reference>
<evidence type="ECO:0000256" key="2">
    <source>
        <dbReference type="ARBA" id="ARBA00022737"/>
    </source>
</evidence>
<comment type="similarity">
    <text evidence="1">Belongs to the PPR family. PCMP-H subfamily.</text>
</comment>
<dbReference type="GO" id="GO:0009451">
    <property type="term" value="P:RNA modification"/>
    <property type="evidence" value="ECO:0007669"/>
    <property type="project" value="InterPro"/>
</dbReference>
<dbReference type="GO" id="GO:0008270">
    <property type="term" value="F:zinc ion binding"/>
    <property type="evidence" value="ECO:0007669"/>
    <property type="project" value="InterPro"/>
</dbReference>
<dbReference type="FunFam" id="1.25.40.10:FF:000690">
    <property type="entry name" value="Pentatricopeptide repeat-containing protein"/>
    <property type="match status" value="1"/>
</dbReference>
<evidence type="ECO:0000313" key="5">
    <source>
        <dbReference type="EMBL" id="KAG9460013.1"/>
    </source>
</evidence>
<accession>A0AAV7FFS3</accession>
<name>A0AAV7FFS3_ARIFI</name>